<organism evidence="1 2">
    <name type="scientific">Leptospira interrogans</name>
    <dbReference type="NCBI Taxonomy" id="173"/>
    <lineage>
        <taxon>Bacteria</taxon>
        <taxon>Pseudomonadati</taxon>
        <taxon>Spirochaetota</taxon>
        <taxon>Spirochaetia</taxon>
        <taxon>Leptospirales</taxon>
        <taxon>Leptospiraceae</taxon>
        <taxon>Leptospira</taxon>
    </lineage>
</organism>
<dbReference type="InterPro" id="IPR011856">
    <property type="entry name" value="tRNA_endonuc-like_dom_sf"/>
</dbReference>
<dbReference type="Proteomes" id="UP000218471">
    <property type="component" value="Unassembled WGS sequence"/>
</dbReference>
<dbReference type="Gene3D" id="3.40.1350.10">
    <property type="match status" value="1"/>
</dbReference>
<dbReference type="GO" id="GO:0003676">
    <property type="term" value="F:nucleic acid binding"/>
    <property type="evidence" value="ECO:0007669"/>
    <property type="project" value="InterPro"/>
</dbReference>
<gene>
    <name evidence="1" type="ORF">CFV95_009765</name>
</gene>
<dbReference type="GO" id="GO:0004519">
    <property type="term" value="F:endonuclease activity"/>
    <property type="evidence" value="ECO:0007669"/>
    <property type="project" value="UniProtKB-KW"/>
</dbReference>
<keyword evidence="1" id="KW-0378">Hydrolase</keyword>
<sequence length="462" mass="54443">MKSMREILQTYYNLCKELHSAGGPGRHGLLFEEILFLEKDILNEYSLPATVEYLNILWVKNSYAVSEQMIEQCLINLEKAKKKFKKQPAKSRLNVLSEALTKLDANVFDFLPRIGITTHVYQNFLFEEKLIYGRESVADILTEMLLAEDHLNDLGRLSYDGNSNENYLRYKALKELSFRYLDDYLHASGKDFSYINQLELDLLKDKIWKLTHDSNDDRLSEVNDKFWIVNILHTYQKSYQLHILFEYWYARKKLPDYLKELFFIDDRLNGHLFEHYIGALLEFIFCYRAISTRLTGDLGIDLILQPDFSLLKRHGISLNHESTYQIFVQTKFYDPQKSTNLNKIDWIQFCGTVKESFKGDYAGNVGLFIYSKTLDRQRKEELMLAYGVPDCFLIDLNDLQYIVRKSLEIFKSFEQLASNNSENNSFLLQECEQIRDELLGIFFTRGKDKFTLNFSFENIQIL</sequence>
<keyword evidence="1" id="KW-0255">Endonuclease</keyword>
<protein>
    <submittedName>
        <fullName evidence="1">Restriction endonuclease</fullName>
    </submittedName>
</protein>
<accession>A0AAV9G020</accession>
<evidence type="ECO:0000313" key="1">
    <source>
        <dbReference type="EMBL" id="KAK2619258.1"/>
    </source>
</evidence>
<dbReference type="EMBL" id="NKYG02000001">
    <property type="protein sequence ID" value="KAK2619258.1"/>
    <property type="molecule type" value="Genomic_DNA"/>
</dbReference>
<comment type="caution">
    <text evidence="1">The sequence shown here is derived from an EMBL/GenBank/DDBJ whole genome shotgun (WGS) entry which is preliminary data.</text>
</comment>
<keyword evidence="1" id="KW-0540">Nuclease</keyword>
<evidence type="ECO:0000313" key="2">
    <source>
        <dbReference type="Proteomes" id="UP000218471"/>
    </source>
</evidence>
<reference evidence="1" key="1">
    <citation type="submission" date="2023-10" db="EMBL/GenBank/DDBJ databases">
        <title>Genomic and proteomic analysis of Leptospira interrogans strain CUDO8.</title>
        <authorList>
            <person name="Boonciew P."/>
            <person name="Kurilung A."/>
            <person name="Prapasarakul N."/>
        </authorList>
    </citation>
    <scope>NUCLEOTIDE SEQUENCE</scope>
    <source>
        <strain evidence="1">CUDO8</strain>
    </source>
</reference>
<dbReference type="AlphaFoldDB" id="A0AAV9G020"/>
<name>A0AAV9G020_LEPIR</name>
<proteinExistence type="predicted"/>